<dbReference type="InterPro" id="IPR046357">
    <property type="entry name" value="PPIase_dom_sf"/>
</dbReference>
<sequence length="626" mass="68590">MMEFMRSMASGIVAKLLMLLLVLSFAVWGIADVFGRFGQSTVATVGDTEIDARDYQSELLLEVNSLSSRLGQRLTAAQTQAFGLPNQVLGRMINEATLNDLASNFNMGLSSEELAKGIAEEPAFQTAGKFNRNQMALVLRNAGTTEDRYVTNREKLEVRRQLAQGLTGNSTLPEATLKVFNDFSFEKRDVDYIALKEADLDAIEEPSEDVLNSYYEQNKIAFRAPEYRSFVVLKLEPGDIMDPSAVSDEDAQTYYESVSNRFQLPEKRQMQQILFGSKEDAEAALEKIKGGATFEDIMAERNLTESDVDFGLLAKSEITDPAAADAIYSLDEGAVSDVVEGQFGFLLLRNAKTEPPHATPFEDVKDQMKAEIAAERANGEVLDMFDNVEDMRAGGSTLEEVSQKLNLPLRTVTTISKAGELERGGEVTDLPEQEALLTSVFDTDIDYEADPIDIGNTGFAWFRVTDIEAARDRALDEVHDDVVAAWKEDERQSRNAELAGEILKEIEGGKSLAAVAEERGLSVATATDITRQVHGDLPASAVEQAFGGPLHHKATAVDGETQYVLEVAKVTDPEFDPDALQLESVKARLNQNASTDLLSQLSATILGNLGYTVNEAMMNQVVSGTR</sequence>
<evidence type="ECO:0000256" key="9">
    <source>
        <dbReference type="ARBA" id="ARBA00030642"/>
    </source>
</evidence>
<evidence type="ECO:0000256" key="8">
    <source>
        <dbReference type="ARBA" id="ARBA00023186"/>
    </source>
</evidence>
<reference evidence="16 17" key="1">
    <citation type="submission" date="2016-10" db="EMBL/GenBank/DDBJ databases">
        <authorList>
            <person name="de Groot N.N."/>
        </authorList>
    </citation>
    <scope>NUCLEOTIDE SEQUENCE [LARGE SCALE GENOMIC DNA]</scope>
    <source>
        <strain evidence="16 17">CGMCC 1.9157</strain>
    </source>
</reference>
<dbReference type="Gene3D" id="3.10.50.40">
    <property type="match status" value="1"/>
</dbReference>
<evidence type="ECO:0000256" key="14">
    <source>
        <dbReference type="PROSITE-ProRule" id="PRU00278"/>
    </source>
</evidence>
<evidence type="ECO:0000256" key="7">
    <source>
        <dbReference type="ARBA" id="ARBA00023136"/>
    </source>
</evidence>
<organism evidence="16 17">
    <name type="scientific">Cohaesibacter marisflavi</name>
    <dbReference type="NCBI Taxonomy" id="655353"/>
    <lineage>
        <taxon>Bacteria</taxon>
        <taxon>Pseudomonadati</taxon>
        <taxon>Pseudomonadota</taxon>
        <taxon>Alphaproteobacteria</taxon>
        <taxon>Hyphomicrobiales</taxon>
        <taxon>Cohaesibacteraceae</taxon>
    </lineage>
</organism>
<evidence type="ECO:0000256" key="4">
    <source>
        <dbReference type="ARBA" id="ARBA00022519"/>
    </source>
</evidence>
<feature type="domain" description="PpiC" evidence="15">
    <location>
        <begin position="265"/>
        <end position="352"/>
    </location>
</feature>
<dbReference type="RefSeq" id="WP_090071462.1">
    <property type="nucleotide sequence ID" value="NZ_FOVR01000004.1"/>
</dbReference>
<keyword evidence="3" id="KW-1003">Cell membrane</keyword>
<evidence type="ECO:0000256" key="5">
    <source>
        <dbReference type="ARBA" id="ARBA00022692"/>
    </source>
</evidence>
<keyword evidence="5" id="KW-0812">Transmembrane</keyword>
<keyword evidence="17" id="KW-1185">Reference proteome</keyword>
<comment type="subcellular location">
    <subcellularLocation>
        <location evidence="1">Cell inner membrane</location>
        <topology evidence="1">Single-pass type II membrane protein</topology>
        <orientation evidence="1">Periplasmic side</orientation>
    </subcellularLocation>
</comment>
<proteinExistence type="inferred from homology"/>
<dbReference type="Pfam" id="PF13624">
    <property type="entry name" value="SurA_N_3"/>
    <property type="match status" value="1"/>
</dbReference>
<dbReference type="SUPFAM" id="SSF109998">
    <property type="entry name" value="Triger factor/SurA peptide-binding domain-like"/>
    <property type="match status" value="1"/>
</dbReference>
<name>A0A1I5FIG4_9HYPH</name>
<evidence type="ECO:0000313" key="17">
    <source>
        <dbReference type="Proteomes" id="UP000199236"/>
    </source>
</evidence>
<evidence type="ECO:0000256" key="10">
    <source>
        <dbReference type="ARBA" id="ARBA00031484"/>
    </source>
</evidence>
<dbReference type="OrthoDB" id="9768393at2"/>
<evidence type="ECO:0000256" key="13">
    <source>
        <dbReference type="ARBA" id="ARBA00042775"/>
    </source>
</evidence>
<dbReference type="InterPro" id="IPR027304">
    <property type="entry name" value="Trigger_fact/SurA_dom_sf"/>
</dbReference>
<protein>
    <recommendedName>
        <fullName evidence="2">Parvulin-like PPIase</fullName>
    </recommendedName>
    <alternativeName>
        <fullName evidence="9">Peptidyl-prolyl cis-trans isomerase plp</fullName>
    </alternativeName>
    <alternativeName>
        <fullName evidence="12">Periplasmic chaperone PpiD</fullName>
    </alternativeName>
    <alternativeName>
        <fullName evidence="13">Periplasmic folding chaperone</fullName>
    </alternativeName>
    <alternativeName>
        <fullName evidence="10">Rotamase plp</fullName>
    </alternativeName>
</protein>
<keyword evidence="8" id="KW-0143">Chaperone</keyword>
<dbReference type="PANTHER" id="PTHR47529">
    <property type="entry name" value="PEPTIDYL-PROLYL CIS-TRANS ISOMERASE D"/>
    <property type="match status" value="1"/>
</dbReference>
<dbReference type="GO" id="GO:0005886">
    <property type="term" value="C:plasma membrane"/>
    <property type="evidence" value="ECO:0007669"/>
    <property type="project" value="UniProtKB-SubCell"/>
</dbReference>
<accession>A0A1I5FIG4</accession>
<dbReference type="Proteomes" id="UP000199236">
    <property type="component" value="Unassembled WGS sequence"/>
</dbReference>
<keyword evidence="7" id="KW-0472">Membrane</keyword>
<evidence type="ECO:0000313" key="16">
    <source>
        <dbReference type="EMBL" id="SFO23502.1"/>
    </source>
</evidence>
<dbReference type="EMBL" id="FOVR01000004">
    <property type="protein sequence ID" value="SFO23502.1"/>
    <property type="molecule type" value="Genomic_DNA"/>
</dbReference>
<dbReference type="STRING" id="655353.SAMN04488056_10455"/>
<evidence type="ECO:0000256" key="6">
    <source>
        <dbReference type="ARBA" id="ARBA00022989"/>
    </source>
</evidence>
<dbReference type="Pfam" id="PF13145">
    <property type="entry name" value="Rotamase_2"/>
    <property type="match status" value="1"/>
</dbReference>
<dbReference type="PANTHER" id="PTHR47529:SF1">
    <property type="entry name" value="PERIPLASMIC CHAPERONE PPID"/>
    <property type="match status" value="1"/>
</dbReference>
<comment type="similarity">
    <text evidence="11">Belongs to the PpiD chaperone family.</text>
</comment>
<keyword evidence="14" id="KW-0697">Rotamase</keyword>
<dbReference type="InterPro" id="IPR000297">
    <property type="entry name" value="PPIase_PpiC"/>
</dbReference>
<evidence type="ECO:0000256" key="11">
    <source>
        <dbReference type="ARBA" id="ARBA00038408"/>
    </source>
</evidence>
<evidence type="ECO:0000256" key="12">
    <source>
        <dbReference type="ARBA" id="ARBA00040743"/>
    </source>
</evidence>
<keyword evidence="14 16" id="KW-0413">Isomerase</keyword>
<keyword evidence="4" id="KW-0997">Cell inner membrane</keyword>
<evidence type="ECO:0000256" key="3">
    <source>
        <dbReference type="ARBA" id="ARBA00022475"/>
    </source>
</evidence>
<evidence type="ECO:0000259" key="15">
    <source>
        <dbReference type="PROSITE" id="PS50198"/>
    </source>
</evidence>
<dbReference type="InterPro" id="IPR052029">
    <property type="entry name" value="PpiD_chaperone"/>
</dbReference>
<dbReference type="GO" id="GO:0003755">
    <property type="term" value="F:peptidyl-prolyl cis-trans isomerase activity"/>
    <property type="evidence" value="ECO:0007669"/>
    <property type="project" value="UniProtKB-KW"/>
</dbReference>
<gene>
    <name evidence="16" type="ORF">SAMN04488056_10455</name>
</gene>
<dbReference type="SUPFAM" id="SSF54534">
    <property type="entry name" value="FKBP-like"/>
    <property type="match status" value="1"/>
</dbReference>
<keyword evidence="6" id="KW-1133">Transmembrane helix</keyword>
<dbReference type="PROSITE" id="PS50198">
    <property type="entry name" value="PPIC_PPIASE_2"/>
    <property type="match status" value="1"/>
</dbReference>
<evidence type="ECO:0000256" key="1">
    <source>
        <dbReference type="ARBA" id="ARBA00004382"/>
    </source>
</evidence>
<evidence type="ECO:0000256" key="2">
    <source>
        <dbReference type="ARBA" id="ARBA00018370"/>
    </source>
</evidence>
<dbReference type="AlphaFoldDB" id="A0A1I5FIG4"/>